<reference evidence="1" key="1">
    <citation type="submission" date="2020-08" db="EMBL/GenBank/DDBJ databases">
        <title>Multicomponent nature underlies the extraordinary mechanical properties of spider dragline silk.</title>
        <authorList>
            <person name="Kono N."/>
            <person name="Nakamura H."/>
            <person name="Mori M."/>
            <person name="Yoshida Y."/>
            <person name="Ohtoshi R."/>
            <person name="Malay A.D."/>
            <person name="Moran D.A.P."/>
            <person name="Tomita M."/>
            <person name="Numata K."/>
            <person name="Arakawa K."/>
        </authorList>
    </citation>
    <scope>NUCLEOTIDE SEQUENCE</scope>
</reference>
<accession>A0A8X6TZU6</accession>
<proteinExistence type="predicted"/>
<dbReference type="Proteomes" id="UP000887013">
    <property type="component" value="Unassembled WGS sequence"/>
</dbReference>
<gene>
    <name evidence="1" type="primary">NCL1_34228</name>
    <name evidence="1" type="ORF">NPIL_66211</name>
</gene>
<dbReference type="OrthoDB" id="8300214at2759"/>
<comment type="caution">
    <text evidence="1">The sequence shown here is derived from an EMBL/GenBank/DDBJ whole genome shotgun (WGS) entry which is preliminary data.</text>
</comment>
<dbReference type="AlphaFoldDB" id="A0A8X6TZU6"/>
<dbReference type="EMBL" id="BMAW01019765">
    <property type="protein sequence ID" value="GFT65128.1"/>
    <property type="molecule type" value="Genomic_DNA"/>
</dbReference>
<dbReference type="InterPro" id="IPR029063">
    <property type="entry name" value="SAM-dependent_MTases_sf"/>
</dbReference>
<sequence length="197" mass="22777">MRLCNGHQQKYHRDSLQPYKGSIDKVVSRHGFYQIENKELAIENIYHLLKPGGDAALLFWLDNPVGAWYIKIMSMEKWSNYIDISKLIPPYFPGKLEKDYYKNVMQSVGFQDVRSQIINIPLVYSNDDICLNELLQIIEGIFKIPGERNVEFKCDLLECFKNIIGSKSEPVCYTIVGLHLFAVKPSIILALEPIFFI</sequence>
<dbReference type="SUPFAM" id="SSF53335">
    <property type="entry name" value="S-adenosyl-L-methionine-dependent methyltransferases"/>
    <property type="match status" value="1"/>
</dbReference>
<protein>
    <submittedName>
        <fullName evidence="1">Uncharacterized protein</fullName>
    </submittedName>
</protein>
<keyword evidence="2" id="KW-1185">Reference proteome</keyword>
<dbReference type="Gene3D" id="3.40.50.150">
    <property type="entry name" value="Vaccinia Virus protein VP39"/>
    <property type="match status" value="1"/>
</dbReference>
<name>A0A8X6TZU6_NEPPI</name>
<evidence type="ECO:0000313" key="1">
    <source>
        <dbReference type="EMBL" id="GFT65128.1"/>
    </source>
</evidence>
<evidence type="ECO:0000313" key="2">
    <source>
        <dbReference type="Proteomes" id="UP000887013"/>
    </source>
</evidence>
<organism evidence="1 2">
    <name type="scientific">Nephila pilipes</name>
    <name type="common">Giant wood spider</name>
    <name type="synonym">Nephila maculata</name>
    <dbReference type="NCBI Taxonomy" id="299642"/>
    <lineage>
        <taxon>Eukaryota</taxon>
        <taxon>Metazoa</taxon>
        <taxon>Ecdysozoa</taxon>
        <taxon>Arthropoda</taxon>
        <taxon>Chelicerata</taxon>
        <taxon>Arachnida</taxon>
        <taxon>Araneae</taxon>
        <taxon>Araneomorphae</taxon>
        <taxon>Entelegynae</taxon>
        <taxon>Araneoidea</taxon>
        <taxon>Nephilidae</taxon>
        <taxon>Nephila</taxon>
    </lineage>
</organism>